<sequence length="482" mass="55667">MRQMKWKLTRRFLGSVVTIVVIVGIVNTILLLCLLFYRAMHNFGTEEVSAENFSRTFSQYVELQDNKPMVNEEGLEKLQDNKAWIQFLNNKGEQVAAFYTPQNLQTVYSPVEIVQMYKYKEIDAETTVFVGEAHNFSYFVGVKEQKIGRYVITYDYAKVFKYINILLLLFLIVDIIIALVIGFLFGKRLTTPLNTLIEGIQQLRERRFKKMPIPKGVYEDVFSNMNELSVKLDQYEKERDQLDQMREEWISNVSHDMKTPLASIHGYAELMKDSSTDLTPQELYEYTSIINRQSKYMKDLLDDLNLTMRLRNQQLPLQFEDVNIVGFIREMTIELLNDSSFGDRQVEFEANVDKAMHKVDKKLLKRAIFNFIYNALVHNDENVVVNIRIDNIYLQGGQEQKSSNISTASVFHTQITIADNGRGIPSKDLEQVFERYYRGTNTTSTHGTGLGMAIARDIILAHNGKIDLTSVENKGTTITILL</sequence>
<name>A0AAX0S4I6_9BACI</name>
<dbReference type="GO" id="GO:0000156">
    <property type="term" value="F:phosphorelay response regulator activity"/>
    <property type="evidence" value="ECO:0007669"/>
    <property type="project" value="TreeGrafter"/>
</dbReference>
<keyword evidence="4" id="KW-0597">Phosphoprotein</keyword>
<dbReference type="EC" id="2.7.13.3" evidence="3"/>
<keyword evidence="8" id="KW-0067">ATP-binding</keyword>
<dbReference type="SUPFAM" id="SSF47384">
    <property type="entry name" value="Homodimeric domain of signal transducing histidine kinase"/>
    <property type="match status" value="1"/>
</dbReference>
<dbReference type="InterPro" id="IPR050351">
    <property type="entry name" value="BphY/WalK/GraS-like"/>
</dbReference>
<keyword evidence="11" id="KW-0812">Transmembrane</keyword>
<dbReference type="GO" id="GO:0007234">
    <property type="term" value="P:osmosensory signaling via phosphorelay pathway"/>
    <property type="evidence" value="ECO:0007669"/>
    <property type="project" value="TreeGrafter"/>
</dbReference>
<dbReference type="PANTHER" id="PTHR42878:SF7">
    <property type="entry name" value="SENSOR HISTIDINE KINASE GLRK"/>
    <property type="match status" value="1"/>
</dbReference>
<reference evidence="14 15" key="1">
    <citation type="submission" date="2017-09" db="EMBL/GenBank/DDBJ databases">
        <title>Large-scale bioinformatics analysis of Bacillus genomes uncovers conserved roles of natural products in bacterial physiology.</title>
        <authorList>
            <consortium name="Agbiome Team Llc"/>
            <person name="Bleich R.M."/>
            <person name="Kirk G.J."/>
            <person name="Santa Maria K.C."/>
            <person name="Allen S.E."/>
            <person name="Farag S."/>
            <person name="Shank E.A."/>
            <person name="Bowers A."/>
        </authorList>
    </citation>
    <scope>NUCLEOTIDE SEQUENCE [LARGE SCALE GENOMIC DNA]</scope>
    <source>
        <strain evidence="14 15">AFS003229</strain>
    </source>
</reference>
<protein>
    <recommendedName>
        <fullName evidence="3">histidine kinase</fullName>
        <ecNumber evidence="3">2.7.13.3</ecNumber>
    </recommendedName>
</protein>
<keyword evidence="7 14" id="KW-0418">Kinase</keyword>
<dbReference type="Gene3D" id="3.30.565.10">
    <property type="entry name" value="Histidine kinase-like ATPase, C-terminal domain"/>
    <property type="match status" value="1"/>
</dbReference>
<evidence type="ECO:0000256" key="3">
    <source>
        <dbReference type="ARBA" id="ARBA00012438"/>
    </source>
</evidence>
<keyword evidence="5" id="KW-0808">Transferase</keyword>
<dbReference type="PRINTS" id="PR00344">
    <property type="entry name" value="BCTRLSENSOR"/>
</dbReference>
<evidence type="ECO:0000256" key="8">
    <source>
        <dbReference type="ARBA" id="ARBA00022840"/>
    </source>
</evidence>
<evidence type="ECO:0000256" key="11">
    <source>
        <dbReference type="SAM" id="Phobius"/>
    </source>
</evidence>
<dbReference type="CDD" id="cd00075">
    <property type="entry name" value="HATPase"/>
    <property type="match status" value="1"/>
</dbReference>
<evidence type="ECO:0000256" key="2">
    <source>
        <dbReference type="ARBA" id="ARBA00004370"/>
    </source>
</evidence>
<evidence type="ECO:0000256" key="6">
    <source>
        <dbReference type="ARBA" id="ARBA00022741"/>
    </source>
</evidence>
<dbReference type="Pfam" id="PF00512">
    <property type="entry name" value="HisKA"/>
    <property type="match status" value="1"/>
</dbReference>
<dbReference type="GO" id="GO:0030295">
    <property type="term" value="F:protein kinase activator activity"/>
    <property type="evidence" value="ECO:0007669"/>
    <property type="project" value="TreeGrafter"/>
</dbReference>
<dbReference type="SMART" id="SM00387">
    <property type="entry name" value="HATPase_c"/>
    <property type="match status" value="1"/>
</dbReference>
<keyword evidence="16" id="KW-1185">Reference proteome</keyword>
<keyword evidence="11" id="KW-1133">Transmembrane helix</keyword>
<dbReference type="PANTHER" id="PTHR42878">
    <property type="entry name" value="TWO-COMPONENT HISTIDINE KINASE"/>
    <property type="match status" value="1"/>
</dbReference>
<evidence type="ECO:0000256" key="10">
    <source>
        <dbReference type="SAM" id="Coils"/>
    </source>
</evidence>
<evidence type="ECO:0000256" key="1">
    <source>
        <dbReference type="ARBA" id="ARBA00000085"/>
    </source>
</evidence>
<evidence type="ECO:0000256" key="4">
    <source>
        <dbReference type="ARBA" id="ARBA00022553"/>
    </source>
</evidence>
<dbReference type="EMBL" id="CP030926">
    <property type="protein sequence ID" value="AXN39540.1"/>
    <property type="molecule type" value="Genomic_DNA"/>
</dbReference>
<reference evidence="13 16" key="2">
    <citation type="submission" date="2018-07" db="EMBL/GenBank/DDBJ databases">
        <title>The molecular basis for the intramolecular migration of carboxyl group in the catabolism of para-hydroxybenzoate via gentisate.</title>
        <authorList>
            <person name="Zhao H."/>
            <person name="Xu Y."/>
            <person name="Lin S."/>
            <person name="Spain J.C."/>
            <person name="Zhou N.-Y."/>
        </authorList>
    </citation>
    <scope>NUCLEOTIDE SEQUENCE [LARGE SCALE GENOMIC DNA]</scope>
    <source>
        <strain evidence="13 16">PHB-7a</strain>
    </source>
</reference>
<gene>
    <name evidence="14" type="ORF">CN689_12520</name>
    <name evidence="13" type="ORF">DTO10_14905</name>
</gene>
<dbReference type="SUPFAM" id="SSF55874">
    <property type="entry name" value="ATPase domain of HSP90 chaperone/DNA topoisomerase II/histidine kinase"/>
    <property type="match status" value="1"/>
</dbReference>
<keyword evidence="10" id="KW-0175">Coiled coil</keyword>
<feature type="transmembrane region" description="Helical" evidence="11">
    <location>
        <begin position="162"/>
        <end position="185"/>
    </location>
</feature>
<dbReference type="InterPro" id="IPR003661">
    <property type="entry name" value="HisK_dim/P_dom"/>
</dbReference>
<dbReference type="Gene3D" id="1.10.287.130">
    <property type="match status" value="1"/>
</dbReference>
<dbReference type="Pfam" id="PF02518">
    <property type="entry name" value="HATPase_c"/>
    <property type="match status" value="1"/>
</dbReference>
<feature type="coiled-coil region" evidence="10">
    <location>
        <begin position="218"/>
        <end position="252"/>
    </location>
</feature>
<dbReference type="PROSITE" id="PS50109">
    <property type="entry name" value="HIS_KIN"/>
    <property type="match status" value="1"/>
</dbReference>
<evidence type="ECO:0000313" key="14">
    <source>
        <dbReference type="EMBL" id="PEJ33165.1"/>
    </source>
</evidence>
<dbReference type="InterPro" id="IPR036097">
    <property type="entry name" value="HisK_dim/P_sf"/>
</dbReference>
<dbReference type="GO" id="GO:0000155">
    <property type="term" value="F:phosphorelay sensor kinase activity"/>
    <property type="evidence" value="ECO:0007669"/>
    <property type="project" value="InterPro"/>
</dbReference>
<evidence type="ECO:0000313" key="15">
    <source>
        <dbReference type="Proteomes" id="UP000220106"/>
    </source>
</evidence>
<dbReference type="InterPro" id="IPR003594">
    <property type="entry name" value="HATPase_dom"/>
</dbReference>
<dbReference type="EMBL" id="NUEQ01000020">
    <property type="protein sequence ID" value="PEJ33165.1"/>
    <property type="molecule type" value="Genomic_DNA"/>
</dbReference>
<comment type="subcellular location">
    <subcellularLocation>
        <location evidence="2">Membrane</location>
    </subcellularLocation>
</comment>
<organism evidence="14 15">
    <name type="scientific">Peribacillus butanolivorans</name>
    <dbReference type="NCBI Taxonomy" id="421767"/>
    <lineage>
        <taxon>Bacteria</taxon>
        <taxon>Bacillati</taxon>
        <taxon>Bacillota</taxon>
        <taxon>Bacilli</taxon>
        <taxon>Bacillales</taxon>
        <taxon>Bacillaceae</taxon>
        <taxon>Peribacillus</taxon>
    </lineage>
</organism>
<evidence type="ECO:0000256" key="9">
    <source>
        <dbReference type="ARBA" id="ARBA00023012"/>
    </source>
</evidence>
<keyword evidence="6" id="KW-0547">Nucleotide-binding</keyword>
<evidence type="ECO:0000256" key="5">
    <source>
        <dbReference type="ARBA" id="ARBA00022679"/>
    </source>
</evidence>
<dbReference type="KEGG" id="pbut:DTO10_14905"/>
<keyword evidence="9" id="KW-0902">Two-component regulatory system</keyword>
<dbReference type="Proteomes" id="UP000260457">
    <property type="component" value="Chromosome"/>
</dbReference>
<feature type="domain" description="Histidine kinase" evidence="12">
    <location>
        <begin position="252"/>
        <end position="482"/>
    </location>
</feature>
<accession>A0AAX0S4I6</accession>
<dbReference type="InterPro" id="IPR036890">
    <property type="entry name" value="HATPase_C_sf"/>
</dbReference>
<comment type="catalytic activity">
    <reaction evidence="1">
        <text>ATP + protein L-histidine = ADP + protein N-phospho-L-histidine.</text>
        <dbReference type="EC" id="2.7.13.3"/>
    </reaction>
</comment>
<keyword evidence="11" id="KW-0472">Membrane</keyword>
<dbReference type="GO" id="GO:0005524">
    <property type="term" value="F:ATP binding"/>
    <property type="evidence" value="ECO:0007669"/>
    <property type="project" value="UniProtKB-KW"/>
</dbReference>
<evidence type="ECO:0000313" key="13">
    <source>
        <dbReference type="EMBL" id="AXN39540.1"/>
    </source>
</evidence>
<dbReference type="CDD" id="cd00082">
    <property type="entry name" value="HisKA"/>
    <property type="match status" value="1"/>
</dbReference>
<dbReference type="InterPro" id="IPR005467">
    <property type="entry name" value="His_kinase_dom"/>
</dbReference>
<dbReference type="AlphaFoldDB" id="A0AAX0S4I6"/>
<dbReference type="SMART" id="SM00388">
    <property type="entry name" value="HisKA"/>
    <property type="match status" value="1"/>
</dbReference>
<dbReference type="InterPro" id="IPR004358">
    <property type="entry name" value="Sig_transdc_His_kin-like_C"/>
</dbReference>
<dbReference type="Proteomes" id="UP000220106">
    <property type="component" value="Unassembled WGS sequence"/>
</dbReference>
<evidence type="ECO:0000256" key="7">
    <source>
        <dbReference type="ARBA" id="ARBA00022777"/>
    </source>
</evidence>
<proteinExistence type="predicted"/>
<evidence type="ECO:0000259" key="12">
    <source>
        <dbReference type="PROSITE" id="PS50109"/>
    </source>
</evidence>
<feature type="transmembrane region" description="Helical" evidence="11">
    <location>
        <begin position="12"/>
        <end position="37"/>
    </location>
</feature>
<evidence type="ECO:0000313" key="16">
    <source>
        <dbReference type="Proteomes" id="UP000260457"/>
    </source>
</evidence>